<evidence type="ECO:0000313" key="3">
    <source>
        <dbReference type="EMBL" id="MBB3734071.1"/>
    </source>
</evidence>
<evidence type="ECO:0000256" key="1">
    <source>
        <dbReference type="ARBA" id="ARBA00006525"/>
    </source>
</evidence>
<dbReference type="GeneID" id="95395959"/>
<feature type="domain" description="Smf/DprA SLOG" evidence="2">
    <location>
        <begin position="91"/>
        <end position="300"/>
    </location>
</feature>
<dbReference type="PANTHER" id="PTHR43022">
    <property type="entry name" value="PROTEIN SMF"/>
    <property type="match status" value="1"/>
</dbReference>
<dbReference type="AlphaFoldDB" id="A0A7W5VB75"/>
<dbReference type="Pfam" id="PF02481">
    <property type="entry name" value="DNA_processg_A"/>
    <property type="match status" value="1"/>
</dbReference>
<sequence>MSDQDLFARLILQRIADPEDRRLGHLVAQLTPAGAVEALRSSASLVQYAPPVHDDGDEERWAKACRRWRSRLVTANPEADLQAGHELGADLVTPSDPDWPAELNDLGVSAPHALWVQGKAPLAGAFSRSVAIVGSRAATSYGRHAATEFATAVGEAGLSVVSGAALGVDTAAHQGALLTDAATIAVLACGVDIAYPQVNRVLLEQIQQQGAVVSEYPIGSHPSRARFLARNRLVASSLATLVVEAATRSGSMNTATRARELDRVLAAVPGPVTSSQSHGSNDLLVGGNAHAVRHPLHLLSLLQA</sequence>
<dbReference type="RefSeq" id="WP_183663105.1">
    <property type="nucleotide sequence ID" value="NZ_JACIBV010000003.1"/>
</dbReference>
<dbReference type="NCBIfam" id="TIGR00732">
    <property type="entry name" value="dprA"/>
    <property type="match status" value="1"/>
</dbReference>
<evidence type="ECO:0000313" key="4">
    <source>
        <dbReference type="Proteomes" id="UP000579945"/>
    </source>
</evidence>
<keyword evidence="4" id="KW-1185">Reference proteome</keyword>
<evidence type="ECO:0000259" key="2">
    <source>
        <dbReference type="Pfam" id="PF02481"/>
    </source>
</evidence>
<dbReference type="SUPFAM" id="SSF102405">
    <property type="entry name" value="MCP/YpsA-like"/>
    <property type="match status" value="1"/>
</dbReference>
<comment type="similarity">
    <text evidence="1">Belongs to the DprA/Smf family.</text>
</comment>
<name>A0A7W5VB75_9ACTN</name>
<dbReference type="EMBL" id="JACIBV010000003">
    <property type="protein sequence ID" value="MBB3734071.1"/>
    <property type="molecule type" value="Genomic_DNA"/>
</dbReference>
<dbReference type="InterPro" id="IPR057666">
    <property type="entry name" value="DrpA_SLOG"/>
</dbReference>
<organism evidence="3 4">
    <name type="scientific">Nonomuraea dietziae</name>
    <dbReference type="NCBI Taxonomy" id="65515"/>
    <lineage>
        <taxon>Bacteria</taxon>
        <taxon>Bacillati</taxon>
        <taxon>Actinomycetota</taxon>
        <taxon>Actinomycetes</taxon>
        <taxon>Streptosporangiales</taxon>
        <taxon>Streptosporangiaceae</taxon>
        <taxon>Nonomuraea</taxon>
    </lineage>
</organism>
<dbReference type="Proteomes" id="UP000579945">
    <property type="component" value="Unassembled WGS sequence"/>
</dbReference>
<reference evidence="3 4" key="1">
    <citation type="submission" date="2020-08" db="EMBL/GenBank/DDBJ databases">
        <title>Sequencing the genomes of 1000 actinobacteria strains.</title>
        <authorList>
            <person name="Klenk H.-P."/>
        </authorList>
    </citation>
    <scope>NUCLEOTIDE SEQUENCE [LARGE SCALE GENOMIC DNA]</scope>
    <source>
        <strain evidence="3 4">DSM 44320</strain>
    </source>
</reference>
<proteinExistence type="inferred from homology"/>
<dbReference type="InterPro" id="IPR003488">
    <property type="entry name" value="DprA"/>
</dbReference>
<accession>A0A7W5VB75</accession>
<protein>
    <submittedName>
        <fullName evidence="3">DNA processing protein</fullName>
    </submittedName>
</protein>
<dbReference type="Gene3D" id="3.40.50.450">
    <property type="match status" value="1"/>
</dbReference>
<dbReference type="GO" id="GO:0009294">
    <property type="term" value="P:DNA-mediated transformation"/>
    <property type="evidence" value="ECO:0007669"/>
    <property type="project" value="InterPro"/>
</dbReference>
<dbReference type="PANTHER" id="PTHR43022:SF1">
    <property type="entry name" value="PROTEIN SMF"/>
    <property type="match status" value="1"/>
</dbReference>
<comment type="caution">
    <text evidence="3">The sequence shown here is derived from an EMBL/GenBank/DDBJ whole genome shotgun (WGS) entry which is preliminary data.</text>
</comment>
<gene>
    <name evidence="3" type="ORF">FHR33_010024</name>
</gene>